<accession>A0A6F8XAT7</accession>
<evidence type="ECO:0000259" key="2">
    <source>
        <dbReference type="Pfam" id="PF00248"/>
    </source>
</evidence>
<organism evidence="3 4">
    <name type="scientific">Vreelandella aquamarina</name>
    <dbReference type="NCBI Taxonomy" id="77097"/>
    <lineage>
        <taxon>Bacteria</taxon>
        <taxon>Pseudomonadati</taxon>
        <taxon>Pseudomonadota</taxon>
        <taxon>Gammaproteobacteria</taxon>
        <taxon>Oceanospirillales</taxon>
        <taxon>Halomonadaceae</taxon>
        <taxon>Vreelandella</taxon>
    </lineage>
</organism>
<name>A0A6F8XAT7_9GAMM</name>
<dbReference type="AlphaFoldDB" id="A0A6F8XAT7"/>
<dbReference type="InterPro" id="IPR036812">
    <property type="entry name" value="NAD(P)_OxRdtase_dom_sf"/>
</dbReference>
<dbReference type="Gene3D" id="3.20.20.100">
    <property type="entry name" value="NADP-dependent oxidoreductase domain"/>
    <property type="match status" value="1"/>
</dbReference>
<dbReference type="PANTHER" id="PTHR43364:SF18">
    <property type="entry name" value="OXIDOREDUCTASE"/>
    <property type="match status" value="1"/>
</dbReference>
<dbReference type="InterPro" id="IPR023210">
    <property type="entry name" value="NADP_OxRdtase_dom"/>
</dbReference>
<protein>
    <submittedName>
        <fullName evidence="3">Oxidoreductase</fullName>
    </submittedName>
</protein>
<dbReference type="RefSeq" id="WP_232068280.1">
    <property type="nucleotide sequence ID" value="NZ_AP022869.1"/>
</dbReference>
<dbReference type="FunFam" id="3.20.20.100:FF:000004">
    <property type="entry name" value="Oxidoreductase, aldo/keto reductase"/>
    <property type="match status" value="1"/>
</dbReference>
<dbReference type="EMBL" id="AP022869">
    <property type="protein sequence ID" value="BCB71346.1"/>
    <property type="molecule type" value="Genomic_DNA"/>
</dbReference>
<sequence>MAALTTEDIAMEYKTLGNTGLLVSSLCLGTMTFGDGQGIFRHIGSAGQDEADAIVKAAVDGGINFFDTADAYSAGSSEQVLGQSLRNLGIARKDVVLATKGYTRTGPGRNDVGASRGHILDAVEASLRRLQTDHIDLYQIHANDPVTPIEETLRALDDLVRQGKVRYVGVSNWQAWKIARALGVSEARNLARFDTLQAYYSIAGRDIERELVPLLQAEKIGLLVWSPLAGGLLSGKFDREHQKPEGARRSEFDFPFVDKERAWNVVEAMKPIAAAHGCSVARVALAWLLSRPVVTSVIVGARRLEQLHDNLAAVELALSEVELTALDAASALLREYPGWVLEVQNADRLGPVDRWSGLSS</sequence>
<dbReference type="InterPro" id="IPR050523">
    <property type="entry name" value="AKR_Detox_Biosynth"/>
</dbReference>
<feature type="domain" description="NADP-dependent oxidoreductase" evidence="2">
    <location>
        <begin position="26"/>
        <end position="329"/>
    </location>
</feature>
<evidence type="ECO:0000313" key="3">
    <source>
        <dbReference type="EMBL" id="BCB71346.1"/>
    </source>
</evidence>
<dbReference type="PANTHER" id="PTHR43364">
    <property type="entry name" value="NADH-SPECIFIC METHYLGLYOXAL REDUCTASE-RELATED"/>
    <property type="match status" value="1"/>
</dbReference>
<evidence type="ECO:0000313" key="4">
    <source>
        <dbReference type="Proteomes" id="UP000501053"/>
    </source>
</evidence>
<dbReference type="GO" id="GO:0005829">
    <property type="term" value="C:cytosol"/>
    <property type="evidence" value="ECO:0007669"/>
    <property type="project" value="TreeGrafter"/>
</dbReference>
<proteinExistence type="predicted"/>
<gene>
    <name evidence="3" type="ORF">HMEPL2_16970</name>
</gene>
<dbReference type="Proteomes" id="UP000501053">
    <property type="component" value="Chromosome"/>
</dbReference>
<dbReference type="SUPFAM" id="SSF51430">
    <property type="entry name" value="NAD(P)-linked oxidoreductase"/>
    <property type="match status" value="1"/>
</dbReference>
<dbReference type="CDD" id="cd19091">
    <property type="entry name" value="AKR_PsAKR"/>
    <property type="match status" value="1"/>
</dbReference>
<keyword evidence="1" id="KW-0560">Oxidoreductase</keyword>
<evidence type="ECO:0000256" key="1">
    <source>
        <dbReference type="ARBA" id="ARBA00023002"/>
    </source>
</evidence>
<keyword evidence="4" id="KW-1185">Reference proteome</keyword>
<dbReference type="Pfam" id="PF00248">
    <property type="entry name" value="Aldo_ket_red"/>
    <property type="match status" value="1"/>
</dbReference>
<reference evidence="3 4" key="1">
    <citation type="submission" date="2020-03" db="EMBL/GenBank/DDBJ databases">
        <title>Complete Genome Sequence of Halomonas meridiana strain Eplume2, isolated from hydrothermal-plume in the north east Pacific Ocean.</title>
        <authorList>
            <person name="Kurihara Y."/>
            <person name="Kawai S."/>
            <person name="Sakai A."/>
            <person name="Galipon J."/>
            <person name="Arakawa K."/>
        </authorList>
    </citation>
    <scope>NUCLEOTIDE SEQUENCE [LARGE SCALE GENOMIC DNA]</scope>
    <source>
        <strain evidence="3 4">Eplume2</strain>
    </source>
</reference>
<dbReference type="GO" id="GO:0016491">
    <property type="term" value="F:oxidoreductase activity"/>
    <property type="evidence" value="ECO:0007669"/>
    <property type="project" value="UniProtKB-KW"/>
</dbReference>